<gene>
    <name evidence="5" type="ORF">GNY06_11065</name>
</gene>
<keyword evidence="3" id="KW-0998">Cell outer membrane</keyword>
<comment type="subcellular location">
    <subcellularLocation>
        <location evidence="1">Cell outer membrane</location>
    </subcellularLocation>
</comment>
<dbReference type="GO" id="GO:0009279">
    <property type="term" value="C:cell outer membrane"/>
    <property type="evidence" value="ECO:0007669"/>
    <property type="project" value="UniProtKB-SubCell"/>
</dbReference>
<dbReference type="Gene3D" id="2.40.170.20">
    <property type="entry name" value="TonB-dependent receptor, beta-barrel domain"/>
    <property type="match status" value="1"/>
</dbReference>
<dbReference type="InterPro" id="IPR036942">
    <property type="entry name" value="Beta-barrel_TonB_sf"/>
</dbReference>
<keyword evidence="5" id="KW-0675">Receptor</keyword>
<dbReference type="InterPro" id="IPR037066">
    <property type="entry name" value="Plug_dom_sf"/>
</dbReference>
<reference evidence="5 6" key="1">
    <citation type="submission" date="2019-11" db="EMBL/GenBank/DDBJ databases">
        <title>Characterization of Elizabethkingia argenteiflava sp. nov., isolated from inner surface of Soybean Pods.</title>
        <authorList>
            <person name="Mo S."/>
        </authorList>
    </citation>
    <scope>NUCLEOTIDE SEQUENCE [LARGE SCALE GENOMIC DNA]</scope>
    <source>
        <strain evidence="5 6">YB22</strain>
    </source>
</reference>
<feature type="domain" description="Outer membrane protein beta-barrel" evidence="4">
    <location>
        <begin position="295"/>
        <end position="699"/>
    </location>
</feature>
<organism evidence="5 6">
    <name type="scientific">Elizabethkingia argenteiflava</name>
    <dbReference type="NCBI Taxonomy" id="2681556"/>
    <lineage>
        <taxon>Bacteria</taxon>
        <taxon>Pseudomonadati</taxon>
        <taxon>Bacteroidota</taxon>
        <taxon>Flavobacteriia</taxon>
        <taxon>Flavobacteriales</taxon>
        <taxon>Weeksellaceae</taxon>
        <taxon>Elizabethkingia</taxon>
    </lineage>
</organism>
<keyword evidence="6" id="KW-1185">Reference proteome</keyword>
<dbReference type="PANTHER" id="PTHR40980">
    <property type="entry name" value="PLUG DOMAIN-CONTAINING PROTEIN"/>
    <property type="match status" value="1"/>
</dbReference>
<evidence type="ECO:0000256" key="1">
    <source>
        <dbReference type="ARBA" id="ARBA00004442"/>
    </source>
</evidence>
<keyword evidence="2" id="KW-0472">Membrane</keyword>
<evidence type="ECO:0000259" key="4">
    <source>
        <dbReference type="Pfam" id="PF14905"/>
    </source>
</evidence>
<dbReference type="PANTHER" id="PTHR40980:SF4">
    <property type="entry name" value="TONB-DEPENDENT RECEPTOR-LIKE BETA-BARREL DOMAIN-CONTAINING PROTEIN"/>
    <property type="match status" value="1"/>
</dbReference>
<evidence type="ECO:0000256" key="2">
    <source>
        <dbReference type="ARBA" id="ARBA00023136"/>
    </source>
</evidence>
<dbReference type="Proteomes" id="UP000553459">
    <property type="component" value="Unassembled WGS sequence"/>
</dbReference>
<dbReference type="Pfam" id="PF14905">
    <property type="entry name" value="OMP_b-brl_3"/>
    <property type="match status" value="1"/>
</dbReference>
<sequence>MKRITFIFCIICSIFSFSQTKKNDSIQKLLEKEIREVEIKANKKLVEIKGDRLVFNVGNSIAATGGDAMDALKVTPGISVQHDKISMIGKNAVLVMIDDRFIQFSGDELMIFLKTITSDDIKSIEVITNPPVKYDASGSSGIVNIKLRKAKKNSIRGNLKTVYTQATYPLGNLGGGLNYQKGKLTLVSNINYSNGSIAPYQEYSIYYPRYIWFETNHKRSFQNNLAARVALDYQMNPKTTIGLQYSAAVNQPLRTGRNTSYITNNSGVLDSLIVTPSRLSEENKTHSFNFHTLTKMDTLGTQYSIDVDYFNFKSQLDNHFNTRTHLPNGISVPNRFTAANNLSRQNIDIYSAKIDYEMPLKWFDLAFGGKASFMNNNSTVSYFDTTNETPFIDPSKSNIFNYKEQTQVLYISGNKKISEKWDFQAGLRLESTQTKGYSETLHQTHKNNYIKLFPTIYLTYKANDNSTWALNYNRRVDRPPYRLLNPFRYYSSSYNYSEGNPFLQAFFTDNLDISYTYKDFYSSVYFSYLTHGFDQVTYVSAHTISQVVIPSNFYTQKTIGLLENYVFNKVKWWESNNQMTLSYSETLSEIEKIVPSISHWAFTFNSNNAFILNKGKTFRAELNFNYMSPATARSYKISGFYYIDLGMRLSLFAKKLQIAINALDIFKTDKKTFIQVVNGVRQENYDYRDTQKIRISLTYTFSKPLIEKIQQQSNEEEKNRVK</sequence>
<dbReference type="AlphaFoldDB" id="A0A845PY88"/>
<comment type="caution">
    <text evidence="5">The sequence shown here is derived from an EMBL/GenBank/DDBJ whole genome shotgun (WGS) entry which is preliminary data.</text>
</comment>
<dbReference type="InterPro" id="IPR041700">
    <property type="entry name" value="OMP_b-brl_3"/>
</dbReference>
<dbReference type="EMBL" id="JAAABJ010000629">
    <property type="protein sequence ID" value="NAW51881.1"/>
    <property type="molecule type" value="Genomic_DNA"/>
</dbReference>
<accession>A0A845PY88</accession>
<evidence type="ECO:0000256" key="3">
    <source>
        <dbReference type="ARBA" id="ARBA00023237"/>
    </source>
</evidence>
<evidence type="ECO:0000313" key="5">
    <source>
        <dbReference type="EMBL" id="NAW51881.1"/>
    </source>
</evidence>
<evidence type="ECO:0000313" key="6">
    <source>
        <dbReference type="Proteomes" id="UP000553459"/>
    </source>
</evidence>
<dbReference type="RefSeq" id="WP_166520129.1">
    <property type="nucleotide sequence ID" value="NZ_JAAABJ010000629.1"/>
</dbReference>
<protein>
    <submittedName>
        <fullName evidence="5">TonB-dependent receptor</fullName>
    </submittedName>
</protein>
<name>A0A845PY88_9FLAO</name>
<dbReference type="SUPFAM" id="SSF56935">
    <property type="entry name" value="Porins"/>
    <property type="match status" value="1"/>
</dbReference>
<proteinExistence type="predicted"/>
<dbReference type="Gene3D" id="2.170.130.10">
    <property type="entry name" value="TonB-dependent receptor, plug domain"/>
    <property type="match status" value="1"/>
</dbReference>